<proteinExistence type="predicted"/>
<dbReference type="EMBL" id="QUOV01000001">
    <property type="protein sequence ID" value="REL36549.1"/>
    <property type="molecule type" value="Genomic_DNA"/>
</dbReference>
<dbReference type="InterPro" id="IPR011990">
    <property type="entry name" value="TPR-like_helical_dom_sf"/>
</dbReference>
<protein>
    <recommendedName>
        <fullName evidence="3">Tetratricopeptide repeat protein</fullName>
    </recommendedName>
</protein>
<dbReference type="RefSeq" id="WP_116001216.1">
    <property type="nucleotide sequence ID" value="NZ_QUOV01000001.1"/>
</dbReference>
<evidence type="ECO:0000313" key="2">
    <source>
        <dbReference type="Proteomes" id="UP000256999"/>
    </source>
</evidence>
<dbReference type="SUPFAM" id="SSF48452">
    <property type="entry name" value="TPR-like"/>
    <property type="match status" value="1"/>
</dbReference>
<accession>A0A3E0UI33</accession>
<evidence type="ECO:0000313" key="1">
    <source>
        <dbReference type="EMBL" id="REL36549.1"/>
    </source>
</evidence>
<comment type="caution">
    <text evidence="1">The sequence shown here is derived from an EMBL/GenBank/DDBJ whole genome shotgun (WGS) entry which is preliminary data.</text>
</comment>
<dbReference type="Gene3D" id="1.25.40.10">
    <property type="entry name" value="Tetratricopeptide repeat domain"/>
    <property type="match status" value="1"/>
</dbReference>
<gene>
    <name evidence="1" type="ORF">DXX92_15190</name>
</gene>
<reference evidence="1 2" key="1">
    <citation type="submission" date="2018-08" db="EMBL/GenBank/DDBJ databases">
        <title>Thalassotalea euphylliae genome.</title>
        <authorList>
            <person name="Summers S."/>
            <person name="Rice S.A."/>
            <person name="Freckelton M.L."/>
            <person name="Nedved B.T."/>
            <person name="Hadfield M.G."/>
        </authorList>
    </citation>
    <scope>NUCLEOTIDE SEQUENCE [LARGE SCALE GENOMIC DNA]</scope>
    <source>
        <strain evidence="1 2">H2</strain>
    </source>
</reference>
<evidence type="ECO:0008006" key="3">
    <source>
        <dbReference type="Google" id="ProtNLM"/>
    </source>
</evidence>
<organism evidence="1 2">
    <name type="scientific">Thalassotalea euphylliae</name>
    <dbReference type="NCBI Taxonomy" id="1655234"/>
    <lineage>
        <taxon>Bacteria</taxon>
        <taxon>Pseudomonadati</taxon>
        <taxon>Pseudomonadota</taxon>
        <taxon>Gammaproteobacteria</taxon>
        <taxon>Alteromonadales</taxon>
        <taxon>Colwelliaceae</taxon>
        <taxon>Thalassotalea</taxon>
    </lineage>
</organism>
<dbReference type="Proteomes" id="UP000256999">
    <property type="component" value="Unassembled WGS sequence"/>
</dbReference>
<dbReference type="NCBIfam" id="NF038257">
    <property type="entry name" value="exopoly_VpsP"/>
    <property type="match status" value="1"/>
</dbReference>
<dbReference type="AlphaFoldDB" id="A0A3E0UI33"/>
<sequence length="231" mass="27220">MIPAWFRKAGLVVLSSLLLLMAWQAIQIGRANLSYLAAHNAAEYWRKEKLIPSQESLQSALMSAQKANSIHPNNPHYLLTEALIWEWQGITLNQIEDLSKAKLLYLEATQYRPTWPVTWATLAILKWRLNEFDEEMLYFLYQAERFGPNRKEVHEAWLEIGLHLYQQKHQYTAKLIKPIRKHLRAMLGSHDKEYHRSAVNIIERHQAQRLACSWIQYDLNLAEQFNTYFCS</sequence>
<name>A0A3E0UI33_9GAMM</name>
<dbReference type="OrthoDB" id="5736952at2"/>